<sequence>MLKPLAGDSRVFPAGEDERTPIISFQVITDTHVTTDPEHLHNEHWMHALQDIAANADSSIGIMHVGDVTDRGLRAEYEEFVRIWDIYKAELPPIWLTYGNHDIFLSEWASQLSLYEKFTGMKGPYHDVWLQNYHFIFLGSEQGLKDFAYLSADQLSWLDHKLSERADAAKPKFVFLHQPLKDTVAGSLESQGWFGVTQDKELKEVLEKYPEAIMFSGHTHWELEAGLTAFDGKGETAVLFNCSSVAYLWTNEDEYKEGSQGLYVDVYKDKVIVRGRDFTASAWVASAAYEVSAGRGAESP</sequence>
<reference evidence="2 3" key="1">
    <citation type="submission" date="2020-08" db="EMBL/GenBank/DDBJ databases">
        <title>Genomic Encyclopedia of Type Strains, Phase III (KMG-III): the genomes of soil and plant-associated and newly described type strains.</title>
        <authorList>
            <person name="Whitman W."/>
        </authorList>
    </citation>
    <scope>NUCLEOTIDE SEQUENCE [LARGE SCALE GENOMIC DNA]</scope>
    <source>
        <strain evidence="2 3">CECT 8234</strain>
    </source>
</reference>
<dbReference type="Pfam" id="PF00149">
    <property type="entry name" value="Metallophos"/>
    <property type="match status" value="1"/>
</dbReference>
<dbReference type="AlphaFoldDB" id="A0A7W5C3T8"/>
<dbReference type="InterPro" id="IPR051918">
    <property type="entry name" value="STPP_CPPED1"/>
</dbReference>
<dbReference type="PANTHER" id="PTHR43143">
    <property type="entry name" value="METALLOPHOSPHOESTERASE, CALCINEURIN SUPERFAMILY"/>
    <property type="match status" value="1"/>
</dbReference>
<feature type="domain" description="Calcineurin-like phosphoesterase" evidence="1">
    <location>
        <begin position="27"/>
        <end position="221"/>
    </location>
</feature>
<evidence type="ECO:0000259" key="1">
    <source>
        <dbReference type="Pfam" id="PF00149"/>
    </source>
</evidence>
<organism evidence="2 3">
    <name type="scientific">Paenibacillus endophyticus</name>
    <dbReference type="NCBI Taxonomy" id="1294268"/>
    <lineage>
        <taxon>Bacteria</taxon>
        <taxon>Bacillati</taxon>
        <taxon>Bacillota</taxon>
        <taxon>Bacilli</taxon>
        <taxon>Bacillales</taxon>
        <taxon>Paenibacillaceae</taxon>
        <taxon>Paenibacillus</taxon>
    </lineage>
</organism>
<dbReference type="Proteomes" id="UP000518605">
    <property type="component" value="Unassembled WGS sequence"/>
</dbReference>
<dbReference type="InterPro" id="IPR004843">
    <property type="entry name" value="Calcineurin-like_PHP"/>
</dbReference>
<evidence type="ECO:0000313" key="3">
    <source>
        <dbReference type="Proteomes" id="UP000518605"/>
    </source>
</evidence>
<dbReference type="SUPFAM" id="SSF56300">
    <property type="entry name" value="Metallo-dependent phosphatases"/>
    <property type="match status" value="1"/>
</dbReference>
<dbReference type="InterPro" id="IPR029052">
    <property type="entry name" value="Metallo-depent_PP-like"/>
</dbReference>
<gene>
    <name evidence="2" type="ORF">FHS16_000699</name>
</gene>
<dbReference type="EMBL" id="JACHXW010000002">
    <property type="protein sequence ID" value="MBB3150665.1"/>
    <property type="molecule type" value="Genomic_DNA"/>
</dbReference>
<comment type="caution">
    <text evidence="2">The sequence shown here is derived from an EMBL/GenBank/DDBJ whole genome shotgun (WGS) entry which is preliminary data.</text>
</comment>
<dbReference type="RefSeq" id="WP_183558896.1">
    <property type="nucleotide sequence ID" value="NZ_CBCSLB010000004.1"/>
</dbReference>
<dbReference type="GO" id="GO:0016787">
    <property type="term" value="F:hydrolase activity"/>
    <property type="evidence" value="ECO:0007669"/>
    <property type="project" value="InterPro"/>
</dbReference>
<accession>A0A7W5C3T8</accession>
<proteinExistence type="predicted"/>
<name>A0A7W5C3T8_9BACL</name>
<dbReference type="PANTHER" id="PTHR43143:SF1">
    <property type="entry name" value="SERINE_THREONINE-PROTEIN PHOSPHATASE CPPED1"/>
    <property type="match status" value="1"/>
</dbReference>
<keyword evidence="3" id="KW-1185">Reference proteome</keyword>
<evidence type="ECO:0000313" key="2">
    <source>
        <dbReference type="EMBL" id="MBB3150665.1"/>
    </source>
</evidence>
<protein>
    <submittedName>
        <fullName evidence="2">3',5'-cyclic AMP phosphodiesterase CpdA</fullName>
    </submittedName>
</protein>
<dbReference type="Gene3D" id="3.60.21.10">
    <property type="match status" value="1"/>
</dbReference>